<keyword evidence="2" id="KW-0813">Transport</keyword>
<dbReference type="Proteomes" id="UP000029558">
    <property type="component" value="Chromosome"/>
</dbReference>
<accession>A0A1L6TD84</accession>
<dbReference type="GO" id="GO:0015293">
    <property type="term" value="F:symporter activity"/>
    <property type="evidence" value="ECO:0007669"/>
    <property type="project" value="UniProtKB-KW"/>
</dbReference>
<dbReference type="PANTHER" id="PTHR43528">
    <property type="entry name" value="ALPHA-KETOGLUTARATE PERMEASE"/>
    <property type="match status" value="1"/>
</dbReference>
<dbReference type="EMBL" id="CP012508">
    <property type="protein sequence ID" value="ALB23377.1"/>
    <property type="molecule type" value="Genomic_DNA"/>
</dbReference>
<keyword evidence="6" id="KW-1133">Transmembrane helix</keyword>
<dbReference type="Gene3D" id="1.20.1250.20">
    <property type="entry name" value="MFS general substrate transporter like domains"/>
    <property type="match status" value="2"/>
</dbReference>
<dbReference type="PANTHER" id="PTHR43528:SF1">
    <property type="entry name" value="ALPHA-KETOGLUTARATE PERMEASE"/>
    <property type="match status" value="1"/>
</dbReference>
<evidence type="ECO:0000313" key="8">
    <source>
        <dbReference type="EMBL" id="ALB23377.1"/>
    </source>
</evidence>
<dbReference type="InterPro" id="IPR011701">
    <property type="entry name" value="MFS"/>
</dbReference>
<dbReference type="OrthoDB" id="3690818at2"/>
<dbReference type="GO" id="GO:0005886">
    <property type="term" value="C:plasma membrane"/>
    <property type="evidence" value="ECO:0007669"/>
    <property type="project" value="UniProtKB-SubCell"/>
</dbReference>
<dbReference type="Pfam" id="PF07690">
    <property type="entry name" value="MFS_1"/>
    <property type="match status" value="1"/>
</dbReference>
<evidence type="ECO:0000256" key="6">
    <source>
        <dbReference type="ARBA" id="ARBA00022989"/>
    </source>
</evidence>
<dbReference type="RefSeq" id="WP_017376505.1">
    <property type="nucleotide sequence ID" value="NZ_CP012508.1"/>
</dbReference>
<comment type="subcellular location">
    <subcellularLocation>
        <location evidence="1">Cell membrane</location>
        <topology evidence="1">Multi-pass membrane protein</topology>
    </subcellularLocation>
</comment>
<dbReference type="PROSITE" id="PS50850">
    <property type="entry name" value="MFS"/>
    <property type="match status" value="1"/>
</dbReference>
<protein>
    <submittedName>
        <fullName evidence="8">MFS transporter</fullName>
    </submittedName>
</protein>
<gene>
    <name evidence="8" type="ORF">KU39_2197</name>
</gene>
<evidence type="ECO:0000256" key="1">
    <source>
        <dbReference type="ARBA" id="ARBA00004651"/>
    </source>
</evidence>
<sequence>MALFITNVIHQHIMTKKKLTLLISSIVFIEWLEFSLYMYLGTLISIVFFPPELGSSALLLTYSIFAISYLGRPLGGLIFGLYADKHGRRAPLILSAVLIGITTIGIGCIPSYQHIGIFAPILLLSLRLLQSFAISGEFNNAAIYLMEHNPIYTTLAGSWIGTASSAGMFIGGMTAVLVSTSHFPQSWRFAYIMVGVVALIVMLLRKRLLESPAYQQYLIDSAQAHSYSIPVPEHPLIRLLKYHKVSLIKITLMAAFLNVYIYTCNIYFISFLVTHANYPLQQATLYMTLVQAAVTLSIPIFALLAEYIGYQRVLTPCIILMSITAPSLFYSAHANYNNLLLLSFGCYVIANSGISATLFRYLFECLPTDVRCTGTSLMWSLSAALFGGTSPILAAYFIDQNWLVMPGLYVIFFALLLLLSQGINHTK</sequence>
<evidence type="ECO:0000256" key="2">
    <source>
        <dbReference type="ARBA" id="ARBA00022448"/>
    </source>
</evidence>
<evidence type="ECO:0000256" key="3">
    <source>
        <dbReference type="ARBA" id="ARBA00022475"/>
    </source>
</evidence>
<evidence type="ECO:0000313" key="9">
    <source>
        <dbReference type="Proteomes" id="UP000029558"/>
    </source>
</evidence>
<dbReference type="InterPro" id="IPR051084">
    <property type="entry name" value="H+-coupled_symporters"/>
</dbReference>
<evidence type="ECO:0000256" key="5">
    <source>
        <dbReference type="ARBA" id="ARBA00022847"/>
    </source>
</evidence>
<dbReference type="AlphaFoldDB" id="A0A1L6TD84"/>
<dbReference type="SUPFAM" id="SSF103473">
    <property type="entry name" value="MFS general substrate transporter"/>
    <property type="match status" value="1"/>
</dbReference>
<keyword evidence="4" id="KW-0812">Transmembrane</keyword>
<keyword evidence="7" id="KW-0472">Membrane</keyword>
<keyword evidence="3" id="KW-1003">Cell membrane</keyword>
<reference evidence="8 9" key="1">
    <citation type="journal article" date="2014" name="Genome Announc.">
        <title>Comparative Genome Analysis of Two Isolates of the Fish Pathogen Piscirickettsia salmonis from Different Hosts Reveals Major Differences in Virulence-Associated Secretion Systems.</title>
        <authorList>
            <person name="Bohle H."/>
            <person name="Henriquez P."/>
            <person name="Grothusen H."/>
            <person name="Navas E."/>
            <person name="Sandoval A."/>
            <person name="Bustamante F."/>
            <person name="Bustos P."/>
            <person name="Mancilla M."/>
        </authorList>
    </citation>
    <scope>NUCLEOTIDE SEQUENCE [LARGE SCALE GENOMIC DNA]</scope>
    <source>
        <strain evidence="9">B1-32597</strain>
    </source>
</reference>
<dbReference type="InterPro" id="IPR020846">
    <property type="entry name" value="MFS_dom"/>
</dbReference>
<name>A0A1L6TD84_PISSA</name>
<evidence type="ECO:0000256" key="7">
    <source>
        <dbReference type="ARBA" id="ARBA00023136"/>
    </source>
</evidence>
<dbReference type="InterPro" id="IPR036259">
    <property type="entry name" value="MFS_trans_sf"/>
</dbReference>
<proteinExistence type="predicted"/>
<evidence type="ECO:0000256" key="4">
    <source>
        <dbReference type="ARBA" id="ARBA00022692"/>
    </source>
</evidence>
<organism evidence="8 9">
    <name type="scientific">Piscirickettsia salmonis</name>
    <dbReference type="NCBI Taxonomy" id="1238"/>
    <lineage>
        <taxon>Bacteria</taxon>
        <taxon>Pseudomonadati</taxon>
        <taxon>Pseudomonadota</taxon>
        <taxon>Gammaproteobacteria</taxon>
        <taxon>Thiotrichales</taxon>
        <taxon>Piscirickettsiaceae</taxon>
        <taxon>Piscirickettsia</taxon>
    </lineage>
</organism>
<keyword evidence="5" id="KW-0769">Symport</keyword>